<name>A0A4R2AY90_9BACI</name>
<proteinExistence type="predicted"/>
<sequence length="93" mass="11018">MITEFFFKERVVGAINTCIRMINESDKWDIRGNGIIENEWESYVIKKDNTFVAILTILGEKKKIRFAEKEWIGFDLNISENLKIKELLLKYSK</sequence>
<gene>
    <name evidence="1" type="ORF">EV146_11828</name>
</gene>
<evidence type="ECO:0000313" key="2">
    <source>
        <dbReference type="Proteomes" id="UP000295689"/>
    </source>
</evidence>
<protein>
    <submittedName>
        <fullName evidence="1">Uncharacterized protein</fullName>
    </submittedName>
</protein>
<dbReference type="EMBL" id="SLVV01000018">
    <property type="protein sequence ID" value="TCN18941.1"/>
    <property type="molecule type" value="Genomic_DNA"/>
</dbReference>
<dbReference type="RefSeq" id="WP_132011357.1">
    <property type="nucleotide sequence ID" value="NZ_JABUHM010000019.1"/>
</dbReference>
<comment type="caution">
    <text evidence="1">The sequence shown here is derived from an EMBL/GenBank/DDBJ whole genome shotgun (WGS) entry which is preliminary data.</text>
</comment>
<organism evidence="1 2">
    <name type="scientific">Mesobacillus foraminis</name>
    <dbReference type="NCBI Taxonomy" id="279826"/>
    <lineage>
        <taxon>Bacteria</taxon>
        <taxon>Bacillati</taxon>
        <taxon>Bacillota</taxon>
        <taxon>Bacilli</taxon>
        <taxon>Bacillales</taxon>
        <taxon>Bacillaceae</taxon>
        <taxon>Mesobacillus</taxon>
    </lineage>
</organism>
<reference evidence="1 2" key="1">
    <citation type="journal article" date="2015" name="Stand. Genomic Sci.">
        <title>Genomic Encyclopedia of Bacterial and Archaeal Type Strains, Phase III: the genomes of soil and plant-associated and newly described type strains.</title>
        <authorList>
            <person name="Whitman W.B."/>
            <person name="Woyke T."/>
            <person name="Klenk H.P."/>
            <person name="Zhou Y."/>
            <person name="Lilburn T.G."/>
            <person name="Beck B.J."/>
            <person name="De Vos P."/>
            <person name="Vandamme P."/>
            <person name="Eisen J.A."/>
            <person name="Garrity G."/>
            <person name="Hugenholtz P."/>
            <person name="Kyrpides N.C."/>
        </authorList>
    </citation>
    <scope>NUCLEOTIDE SEQUENCE [LARGE SCALE GENOMIC DNA]</scope>
    <source>
        <strain evidence="1 2">CV53</strain>
    </source>
</reference>
<dbReference type="AlphaFoldDB" id="A0A4R2AY90"/>
<evidence type="ECO:0000313" key="1">
    <source>
        <dbReference type="EMBL" id="TCN18941.1"/>
    </source>
</evidence>
<accession>A0A4R2AY90</accession>
<keyword evidence="2" id="KW-1185">Reference proteome</keyword>
<dbReference type="Proteomes" id="UP000295689">
    <property type="component" value="Unassembled WGS sequence"/>
</dbReference>